<dbReference type="Gene3D" id="2.60.120.10">
    <property type="entry name" value="Jelly Rolls"/>
    <property type="match status" value="1"/>
</dbReference>
<dbReference type="InterPro" id="IPR014710">
    <property type="entry name" value="RmlC-like_jellyroll"/>
</dbReference>
<gene>
    <name evidence="2" type="ORF">IFJ97_07740</name>
</gene>
<evidence type="ECO:0000313" key="2">
    <source>
        <dbReference type="EMBL" id="MBD3871233.1"/>
    </source>
</evidence>
<dbReference type="GO" id="GO:0005976">
    <property type="term" value="P:polysaccharide metabolic process"/>
    <property type="evidence" value="ECO:0007669"/>
    <property type="project" value="InterPro"/>
</dbReference>
<feature type="domain" description="Mannose-6-phosphate isomerase type II C-terminal" evidence="1">
    <location>
        <begin position="4"/>
        <end position="113"/>
    </location>
</feature>
<dbReference type="Pfam" id="PF01050">
    <property type="entry name" value="MannoseP_isomer"/>
    <property type="match status" value="1"/>
</dbReference>
<reference evidence="2 3" key="1">
    <citation type="submission" date="2020-08" db="EMBL/GenBank/DDBJ databases">
        <title>Acidobacteriota in marine sediments use diverse sulfur dissimilation pathways.</title>
        <authorList>
            <person name="Wasmund K."/>
        </authorList>
    </citation>
    <scope>NUCLEOTIDE SEQUENCE [LARGE SCALE GENOMIC DNA]</scope>
    <source>
        <strain evidence="2">MAG AM3-A</strain>
    </source>
</reference>
<evidence type="ECO:0000259" key="1">
    <source>
        <dbReference type="Pfam" id="PF01050"/>
    </source>
</evidence>
<dbReference type="Proteomes" id="UP000598633">
    <property type="component" value="Unassembled WGS sequence"/>
</dbReference>
<sequence>MEIRKARKVEKPWGYEEIFAETNDYVGKLLFVRQGEALSLQYHEVKEETLRVLEGTLDLVTGPDIERLENHQIGPETVFHIPPRTLHRMVAVTDCLLLEVSTTQLDDVVRLEDRYGREGTSAP</sequence>
<dbReference type="EMBL" id="JACXWA010000121">
    <property type="protein sequence ID" value="MBD3871233.1"/>
    <property type="molecule type" value="Genomic_DNA"/>
</dbReference>
<accession>A0A8J7CNW2</accession>
<evidence type="ECO:0000313" key="3">
    <source>
        <dbReference type="Proteomes" id="UP000598633"/>
    </source>
</evidence>
<organism evidence="2 3">
    <name type="scientific">Candidatus Sulfomarinibacter kjeldsenii</name>
    <dbReference type="NCBI Taxonomy" id="2885994"/>
    <lineage>
        <taxon>Bacteria</taxon>
        <taxon>Pseudomonadati</taxon>
        <taxon>Acidobacteriota</taxon>
        <taxon>Thermoanaerobaculia</taxon>
        <taxon>Thermoanaerobaculales</taxon>
        <taxon>Candidatus Sulfomarinibacteraceae</taxon>
        <taxon>Candidatus Sulfomarinibacter</taxon>
    </lineage>
</organism>
<dbReference type="GO" id="GO:0016779">
    <property type="term" value="F:nucleotidyltransferase activity"/>
    <property type="evidence" value="ECO:0007669"/>
    <property type="project" value="InterPro"/>
</dbReference>
<protein>
    <submittedName>
        <fullName evidence="2">Cupin</fullName>
    </submittedName>
</protein>
<dbReference type="AlphaFoldDB" id="A0A8J7CNW2"/>
<dbReference type="InterPro" id="IPR011051">
    <property type="entry name" value="RmlC_Cupin_sf"/>
</dbReference>
<dbReference type="SUPFAM" id="SSF51182">
    <property type="entry name" value="RmlC-like cupins"/>
    <property type="match status" value="1"/>
</dbReference>
<name>A0A8J7CNW2_9BACT</name>
<proteinExistence type="predicted"/>
<comment type="caution">
    <text evidence="2">The sequence shown here is derived from an EMBL/GenBank/DDBJ whole genome shotgun (WGS) entry which is preliminary data.</text>
</comment>
<dbReference type="InterPro" id="IPR001538">
    <property type="entry name" value="Man6P_isomerase-2_C"/>
</dbReference>